<feature type="compositionally biased region" description="Basic and acidic residues" evidence="1">
    <location>
        <begin position="112"/>
        <end position="124"/>
    </location>
</feature>
<reference evidence="2 3" key="1">
    <citation type="submission" date="2014-04" db="EMBL/GenBank/DDBJ databases">
        <authorList>
            <consortium name="DOE Joint Genome Institute"/>
            <person name="Kuo A."/>
            <person name="Martino E."/>
            <person name="Perotto S."/>
            <person name="Kohler A."/>
            <person name="Nagy L.G."/>
            <person name="Floudas D."/>
            <person name="Copeland A."/>
            <person name="Barry K.W."/>
            <person name="Cichocki N."/>
            <person name="Veneault-Fourrey C."/>
            <person name="LaButti K."/>
            <person name="Lindquist E.A."/>
            <person name="Lipzen A."/>
            <person name="Lundell T."/>
            <person name="Morin E."/>
            <person name="Murat C."/>
            <person name="Sun H."/>
            <person name="Tunlid A."/>
            <person name="Henrissat B."/>
            <person name="Grigoriev I.V."/>
            <person name="Hibbett D.S."/>
            <person name="Martin F."/>
            <person name="Nordberg H.P."/>
            <person name="Cantor M.N."/>
            <person name="Hua S.X."/>
        </authorList>
    </citation>
    <scope>NUCLEOTIDE SEQUENCE [LARGE SCALE GENOMIC DNA]</scope>
    <source>
        <strain evidence="2 3">Zn</strain>
    </source>
</reference>
<dbReference type="InParanoid" id="A0A0C3GXP3"/>
<feature type="compositionally biased region" description="Polar residues" evidence="1">
    <location>
        <begin position="73"/>
        <end position="84"/>
    </location>
</feature>
<name>A0A0C3GXP3_OIDMZ</name>
<dbReference type="InterPro" id="IPR053263">
    <property type="entry name" value="Euk_RPA34_RNAP_subunit"/>
</dbReference>
<dbReference type="GO" id="GO:0006360">
    <property type="term" value="P:transcription by RNA polymerase I"/>
    <property type="evidence" value="ECO:0007669"/>
    <property type="project" value="InterPro"/>
</dbReference>
<feature type="compositionally biased region" description="Acidic residues" evidence="1">
    <location>
        <begin position="38"/>
        <end position="48"/>
    </location>
</feature>
<dbReference type="PANTHER" id="PTHR28155:SF1">
    <property type="entry name" value="DNA-DIRECTED RNA POLYMERASE I SUBUNIT RPA34.5-DOMAIN-CONTAINING PROTEIN"/>
    <property type="match status" value="1"/>
</dbReference>
<dbReference type="Proteomes" id="UP000054321">
    <property type="component" value="Unassembled WGS sequence"/>
</dbReference>
<reference evidence="3" key="2">
    <citation type="submission" date="2015-01" db="EMBL/GenBank/DDBJ databases">
        <title>Evolutionary Origins and Diversification of the Mycorrhizal Mutualists.</title>
        <authorList>
            <consortium name="DOE Joint Genome Institute"/>
            <consortium name="Mycorrhizal Genomics Consortium"/>
            <person name="Kohler A."/>
            <person name="Kuo A."/>
            <person name="Nagy L.G."/>
            <person name="Floudas D."/>
            <person name="Copeland A."/>
            <person name="Barry K.W."/>
            <person name="Cichocki N."/>
            <person name="Veneault-Fourrey C."/>
            <person name="LaButti K."/>
            <person name="Lindquist E.A."/>
            <person name="Lipzen A."/>
            <person name="Lundell T."/>
            <person name="Morin E."/>
            <person name="Murat C."/>
            <person name="Riley R."/>
            <person name="Ohm R."/>
            <person name="Sun H."/>
            <person name="Tunlid A."/>
            <person name="Henrissat B."/>
            <person name="Grigoriev I.V."/>
            <person name="Hibbett D.S."/>
            <person name="Martin F."/>
        </authorList>
    </citation>
    <scope>NUCLEOTIDE SEQUENCE [LARGE SCALE GENOMIC DNA]</scope>
    <source>
        <strain evidence="3">Zn</strain>
    </source>
</reference>
<feature type="region of interest" description="Disordered" evidence="1">
    <location>
        <begin position="1"/>
        <end position="132"/>
    </location>
</feature>
<dbReference type="PANTHER" id="PTHR28155">
    <property type="entry name" value="ACR243WP"/>
    <property type="match status" value="1"/>
</dbReference>
<accession>A0A0C3GXP3</accession>
<sequence length="444" mass="48747">MPSVKSMPKGAKDKKAIAKEMPPMKNSEPQTLSTEYIQDSDSEEDELSDSNSISDDGSLPDNPASIMPKENGKANTQVNQNNCPSDSEDESGIEDESTSQQSEPEQVPSPMEKGKRIVSPDHQRQAQKLSNTSSVSVDKLVVYSPPSGFVLASVDETPRISQQLKGSNLEGKEIWYITAPASVPVSSIEDLSLQAIQERKVILSRNGDDYAFMADTSDTSESTKVMIPKSSDGGYHTGKHPISRILHIRQTIPQAKFTSQVTTPAERPVREQPPGLKMRFHPIGFDAERTGSRSSYQEILDTPRTEFRRAGSISSSSESSEDIDHVSGMKTTAIMPPLKSGATSKAFTTKSTKSNSSSVKRKHSEGENQEPKHKPRGLDGQIQAIDPSLTTEERKKESKSLRRRDSSVSKSKKREEKSHISSRPSSKNKPTLEEPVHSRKGADE</sequence>
<gene>
    <name evidence="2" type="ORF">OIDMADRAFT_179705</name>
</gene>
<dbReference type="Pfam" id="PF08208">
    <property type="entry name" value="RNA_polI_A34"/>
    <property type="match status" value="1"/>
</dbReference>
<feature type="region of interest" description="Disordered" evidence="1">
    <location>
        <begin position="257"/>
        <end position="444"/>
    </location>
</feature>
<feature type="compositionally biased region" description="Acidic residues" evidence="1">
    <location>
        <begin position="86"/>
        <end position="97"/>
    </location>
</feature>
<dbReference type="AlphaFoldDB" id="A0A0C3GXP3"/>
<proteinExistence type="predicted"/>
<evidence type="ECO:0000256" key="1">
    <source>
        <dbReference type="SAM" id="MobiDB-lite"/>
    </source>
</evidence>
<dbReference type="Gene3D" id="6.20.250.70">
    <property type="match status" value="1"/>
</dbReference>
<dbReference type="OrthoDB" id="76224at2759"/>
<feature type="compositionally biased region" description="Basic and acidic residues" evidence="1">
    <location>
        <begin position="391"/>
        <end position="419"/>
    </location>
</feature>
<dbReference type="InterPro" id="IPR013240">
    <property type="entry name" value="DNA-dir_RNA_pol1_su_RPA34"/>
</dbReference>
<feature type="compositionally biased region" description="Polar residues" evidence="1">
    <location>
        <begin position="27"/>
        <end position="37"/>
    </location>
</feature>
<organism evidence="2 3">
    <name type="scientific">Oidiodendron maius (strain Zn)</name>
    <dbReference type="NCBI Taxonomy" id="913774"/>
    <lineage>
        <taxon>Eukaryota</taxon>
        <taxon>Fungi</taxon>
        <taxon>Dikarya</taxon>
        <taxon>Ascomycota</taxon>
        <taxon>Pezizomycotina</taxon>
        <taxon>Leotiomycetes</taxon>
        <taxon>Leotiomycetes incertae sedis</taxon>
        <taxon>Myxotrichaceae</taxon>
        <taxon>Oidiodendron</taxon>
    </lineage>
</organism>
<evidence type="ECO:0000313" key="2">
    <source>
        <dbReference type="EMBL" id="KIN00831.1"/>
    </source>
</evidence>
<keyword evidence="3" id="KW-1185">Reference proteome</keyword>
<dbReference type="EMBL" id="KN832876">
    <property type="protein sequence ID" value="KIN00831.1"/>
    <property type="molecule type" value="Genomic_DNA"/>
</dbReference>
<dbReference type="HOGENOM" id="CLU_045997_0_0_1"/>
<evidence type="ECO:0000313" key="3">
    <source>
        <dbReference type="Proteomes" id="UP000054321"/>
    </source>
</evidence>
<dbReference type="STRING" id="913774.A0A0C3GXP3"/>
<feature type="compositionally biased region" description="Basic and acidic residues" evidence="1">
    <location>
        <begin position="430"/>
        <end position="444"/>
    </location>
</feature>
<feature type="compositionally biased region" description="Low complexity" evidence="1">
    <location>
        <begin position="339"/>
        <end position="358"/>
    </location>
</feature>
<protein>
    <submittedName>
        <fullName evidence="2">Uncharacterized protein</fullName>
    </submittedName>
</protein>